<dbReference type="AlphaFoldDB" id="A0A1H6UYI2"/>
<name>A0A1H6UYI2_9LACT</name>
<protein>
    <submittedName>
        <fullName evidence="2">Uncharacterized protein</fullName>
    </submittedName>
</protein>
<dbReference type="OrthoDB" id="9982869at2"/>
<evidence type="ECO:0000313" key="2">
    <source>
        <dbReference type="EMBL" id="SEI97301.1"/>
    </source>
</evidence>
<feature type="transmembrane region" description="Helical" evidence="1">
    <location>
        <begin position="34"/>
        <end position="52"/>
    </location>
</feature>
<keyword evidence="1" id="KW-0472">Membrane</keyword>
<dbReference type="EMBL" id="FNYW01000040">
    <property type="protein sequence ID" value="SEI97301.1"/>
    <property type="molecule type" value="Genomic_DNA"/>
</dbReference>
<reference evidence="3" key="1">
    <citation type="submission" date="2016-10" db="EMBL/GenBank/DDBJ databases">
        <authorList>
            <person name="Varghese N."/>
            <person name="Submissions S."/>
        </authorList>
    </citation>
    <scope>NUCLEOTIDE SEQUENCE [LARGE SCALE GENOMIC DNA]</scope>
    <source>
        <strain evidence="3">DSM 25751</strain>
    </source>
</reference>
<evidence type="ECO:0000256" key="1">
    <source>
        <dbReference type="SAM" id="Phobius"/>
    </source>
</evidence>
<dbReference type="STRING" id="1130080.SAMN04488113_14018"/>
<proteinExistence type="predicted"/>
<keyword evidence="1" id="KW-1133">Transmembrane helix</keyword>
<organism evidence="2 3">
    <name type="scientific">Alkalibacterium gilvum</name>
    <dbReference type="NCBI Taxonomy" id="1130080"/>
    <lineage>
        <taxon>Bacteria</taxon>
        <taxon>Bacillati</taxon>
        <taxon>Bacillota</taxon>
        <taxon>Bacilli</taxon>
        <taxon>Lactobacillales</taxon>
        <taxon>Carnobacteriaceae</taxon>
        <taxon>Alkalibacterium</taxon>
    </lineage>
</organism>
<sequence length="72" mass="8027">MSNRNALKGGFNIALNFLIIVTILQHPPIGDLSLPWRIVVIMPFGIALGILIEKVNPTDNKEKDSEKEDRDS</sequence>
<keyword evidence="1" id="KW-0812">Transmembrane</keyword>
<keyword evidence="3" id="KW-1185">Reference proteome</keyword>
<feature type="transmembrane region" description="Helical" evidence="1">
    <location>
        <begin position="9"/>
        <end position="28"/>
    </location>
</feature>
<evidence type="ECO:0000313" key="3">
    <source>
        <dbReference type="Proteomes" id="UP000198564"/>
    </source>
</evidence>
<accession>A0A1H6UYI2</accession>
<dbReference type="Proteomes" id="UP000198564">
    <property type="component" value="Unassembled WGS sequence"/>
</dbReference>
<gene>
    <name evidence="2" type="ORF">SAMN04488113_14018</name>
</gene>
<dbReference type="RefSeq" id="WP_091636212.1">
    <property type="nucleotide sequence ID" value="NZ_FNYW01000040.1"/>
</dbReference>